<protein>
    <submittedName>
        <fullName evidence="1">Uncharacterized protein</fullName>
    </submittedName>
</protein>
<organism evidence="1 2">
    <name type="scientific">Burkholderia diffusa</name>
    <dbReference type="NCBI Taxonomy" id="488732"/>
    <lineage>
        <taxon>Bacteria</taxon>
        <taxon>Pseudomonadati</taxon>
        <taxon>Pseudomonadota</taxon>
        <taxon>Betaproteobacteria</taxon>
        <taxon>Burkholderiales</taxon>
        <taxon>Burkholderiaceae</taxon>
        <taxon>Burkholderia</taxon>
        <taxon>Burkholderia cepacia complex</taxon>
    </lineage>
</organism>
<dbReference type="Proteomes" id="UP000063236">
    <property type="component" value="Unassembled WGS sequence"/>
</dbReference>
<proteinExistence type="predicted"/>
<evidence type="ECO:0000313" key="2">
    <source>
        <dbReference type="Proteomes" id="UP000063236"/>
    </source>
</evidence>
<sequence>MFAKHEQHVAHATVVDGFCIDLATIGAMCEDDGIHASDRPRERVRLRQLADHDVRLRQQ</sequence>
<dbReference type="AlphaFoldDB" id="A0AAW3PA00"/>
<comment type="caution">
    <text evidence="1">The sequence shown here is derived from an EMBL/GenBank/DDBJ whole genome shotgun (WGS) entry which is preliminary data.</text>
</comment>
<dbReference type="EMBL" id="LPJV01000059">
    <property type="protein sequence ID" value="KWF46759.1"/>
    <property type="molecule type" value="Genomic_DNA"/>
</dbReference>
<name>A0AAW3PA00_9BURK</name>
<accession>A0AAW3PA00</accession>
<evidence type="ECO:0000313" key="1">
    <source>
        <dbReference type="EMBL" id="KWF46759.1"/>
    </source>
</evidence>
<gene>
    <name evidence="1" type="ORF">WL88_25990</name>
</gene>
<reference evidence="1 2" key="1">
    <citation type="submission" date="2015-11" db="EMBL/GenBank/DDBJ databases">
        <title>Expanding the genomic diversity of Burkholderia species for the development of highly accurate diagnostics.</title>
        <authorList>
            <person name="Sahl J."/>
            <person name="Keim P."/>
            <person name="Wagner D."/>
        </authorList>
    </citation>
    <scope>NUCLEOTIDE SEQUENCE [LARGE SCALE GENOMIC DNA]</scope>
    <source>
        <strain evidence="1 2">MSMB378WGS</strain>
    </source>
</reference>